<dbReference type="AlphaFoldDB" id="V4CEU7"/>
<dbReference type="HOGENOM" id="CLU_1278921_0_0_1"/>
<dbReference type="RefSeq" id="XP_009048619.1">
    <property type="nucleotide sequence ID" value="XM_009050371.1"/>
</dbReference>
<evidence type="ECO:0000313" key="2">
    <source>
        <dbReference type="Proteomes" id="UP000030746"/>
    </source>
</evidence>
<dbReference type="GeneID" id="20237484"/>
<evidence type="ECO:0000313" key="1">
    <source>
        <dbReference type="EMBL" id="ESP00500.1"/>
    </source>
</evidence>
<keyword evidence="2" id="KW-1185">Reference proteome</keyword>
<accession>V4CEU7</accession>
<proteinExistence type="predicted"/>
<sequence length="216" mass="24459">MRVFCVVLSRYEGEGIPVREAEEPVQILEDNGIIHHDPATGSTSLSTYLDTKPNPVEEDIDVLQSVHTNMRRRSDITGQGQACSSNYRYRQNTWSSSDITPLYHHDNNTEYNLATDDNNMEQAIDRLFKERQEHQKLLENVVSPQSFSGLLKPGGVNGDHLLPYSRETTTIGEQWGILEGSLNSLRGISNELLKHREIKTLESTLGQIFISFSFSH</sequence>
<dbReference type="KEGG" id="lgi:LOTGIDRAFT_157705"/>
<organism evidence="1 2">
    <name type="scientific">Lottia gigantea</name>
    <name type="common">Giant owl limpet</name>
    <dbReference type="NCBI Taxonomy" id="225164"/>
    <lineage>
        <taxon>Eukaryota</taxon>
        <taxon>Metazoa</taxon>
        <taxon>Spiralia</taxon>
        <taxon>Lophotrochozoa</taxon>
        <taxon>Mollusca</taxon>
        <taxon>Gastropoda</taxon>
        <taxon>Patellogastropoda</taxon>
        <taxon>Lottioidea</taxon>
        <taxon>Lottiidae</taxon>
        <taxon>Lottia</taxon>
    </lineage>
</organism>
<dbReference type="EMBL" id="KB200701">
    <property type="protein sequence ID" value="ESP00500.1"/>
    <property type="molecule type" value="Genomic_DNA"/>
</dbReference>
<dbReference type="Proteomes" id="UP000030746">
    <property type="component" value="Unassembled WGS sequence"/>
</dbReference>
<protein>
    <submittedName>
        <fullName evidence="1">Uncharacterized protein</fullName>
    </submittedName>
</protein>
<dbReference type="CTD" id="20237484"/>
<gene>
    <name evidence="1" type="ORF">LOTGIDRAFT_157705</name>
</gene>
<reference evidence="1 2" key="1">
    <citation type="journal article" date="2013" name="Nature">
        <title>Insights into bilaterian evolution from three spiralian genomes.</title>
        <authorList>
            <person name="Simakov O."/>
            <person name="Marletaz F."/>
            <person name="Cho S.J."/>
            <person name="Edsinger-Gonzales E."/>
            <person name="Havlak P."/>
            <person name="Hellsten U."/>
            <person name="Kuo D.H."/>
            <person name="Larsson T."/>
            <person name="Lv J."/>
            <person name="Arendt D."/>
            <person name="Savage R."/>
            <person name="Osoegawa K."/>
            <person name="de Jong P."/>
            <person name="Grimwood J."/>
            <person name="Chapman J.A."/>
            <person name="Shapiro H."/>
            <person name="Aerts A."/>
            <person name="Otillar R.P."/>
            <person name="Terry A.Y."/>
            <person name="Boore J.L."/>
            <person name="Grigoriev I.V."/>
            <person name="Lindberg D.R."/>
            <person name="Seaver E.C."/>
            <person name="Weisblat D.A."/>
            <person name="Putnam N.H."/>
            <person name="Rokhsar D.S."/>
        </authorList>
    </citation>
    <scope>NUCLEOTIDE SEQUENCE [LARGE SCALE GENOMIC DNA]</scope>
</reference>
<name>V4CEU7_LOTGI</name>